<dbReference type="Gene3D" id="3.40.390.10">
    <property type="entry name" value="Collagenase (Catalytic Domain)"/>
    <property type="match status" value="1"/>
</dbReference>
<keyword evidence="3" id="KW-1185">Reference proteome</keyword>
<feature type="chain" id="PRO_5025599302" description="Lysine-specific metallo-endopeptidase domain-containing protein" evidence="1">
    <location>
        <begin position="21"/>
        <end position="337"/>
    </location>
</feature>
<evidence type="ECO:0000256" key="1">
    <source>
        <dbReference type="SAM" id="SignalP"/>
    </source>
</evidence>
<dbReference type="AlphaFoldDB" id="A0A6A7A9U9"/>
<evidence type="ECO:0000313" key="3">
    <source>
        <dbReference type="Proteomes" id="UP000799424"/>
    </source>
</evidence>
<keyword evidence="1" id="KW-0732">Signal</keyword>
<dbReference type="OrthoDB" id="4585232at2759"/>
<dbReference type="GO" id="GO:0008237">
    <property type="term" value="F:metallopeptidase activity"/>
    <property type="evidence" value="ECO:0007669"/>
    <property type="project" value="InterPro"/>
</dbReference>
<proteinExistence type="predicted"/>
<dbReference type="EMBL" id="MU006221">
    <property type="protein sequence ID" value="KAF2829385.1"/>
    <property type="molecule type" value="Genomic_DNA"/>
</dbReference>
<gene>
    <name evidence="2" type="ORF">CC86DRAFT_368404</name>
</gene>
<evidence type="ECO:0008006" key="4">
    <source>
        <dbReference type="Google" id="ProtNLM"/>
    </source>
</evidence>
<accession>A0A6A7A9U9</accession>
<feature type="signal peptide" evidence="1">
    <location>
        <begin position="1"/>
        <end position="20"/>
    </location>
</feature>
<protein>
    <recommendedName>
        <fullName evidence="4">Lysine-specific metallo-endopeptidase domain-containing protein</fullName>
    </recommendedName>
</protein>
<dbReference type="Proteomes" id="UP000799424">
    <property type="component" value="Unassembled WGS sequence"/>
</dbReference>
<dbReference type="InterPro" id="IPR024079">
    <property type="entry name" value="MetalloPept_cat_dom_sf"/>
</dbReference>
<sequence>MRSVILSLALSMAFASQTTALTYWVDNKSCTGGRSITEALKETKLMGQKASERLKSSTDADYQHVYEHLMKRKKSDKGAFDKIEGFMSDVSKMTEVQDRNTANVRIYCDDEKRWVPRVDPKTKQNTGGYEDVDNWIQYSGKSQYSLPGCHDTRGGNRFTYAQTYRTYMDGAPPVKQAELRATITLCELVLFTDKEGKRPRKILNSLEKTLDLTKAPSVEVLALHTSKVILHELSHFHGYDTIDNAYYISNPLGNPNIRAINADELLKNADVRAYLGQLAILAERGYTFQRAPHADASKEEKEEYNKNMELGKLFLYQNLTKRGLRHINRLARRYNRV</sequence>
<name>A0A6A7A9U9_9PLEO</name>
<organism evidence="2 3">
    <name type="scientific">Ophiobolus disseminans</name>
    <dbReference type="NCBI Taxonomy" id="1469910"/>
    <lineage>
        <taxon>Eukaryota</taxon>
        <taxon>Fungi</taxon>
        <taxon>Dikarya</taxon>
        <taxon>Ascomycota</taxon>
        <taxon>Pezizomycotina</taxon>
        <taxon>Dothideomycetes</taxon>
        <taxon>Pleosporomycetidae</taxon>
        <taxon>Pleosporales</taxon>
        <taxon>Pleosporineae</taxon>
        <taxon>Phaeosphaeriaceae</taxon>
        <taxon>Ophiobolus</taxon>
    </lineage>
</organism>
<evidence type="ECO:0000313" key="2">
    <source>
        <dbReference type="EMBL" id="KAF2829385.1"/>
    </source>
</evidence>
<reference evidence="2" key="1">
    <citation type="journal article" date="2020" name="Stud. Mycol.">
        <title>101 Dothideomycetes genomes: a test case for predicting lifestyles and emergence of pathogens.</title>
        <authorList>
            <person name="Haridas S."/>
            <person name="Albert R."/>
            <person name="Binder M."/>
            <person name="Bloem J."/>
            <person name="Labutti K."/>
            <person name="Salamov A."/>
            <person name="Andreopoulos B."/>
            <person name="Baker S."/>
            <person name="Barry K."/>
            <person name="Bills G."/>
            <person name="Bluhm B."/>
            <person name="Cannon C."/>
            <person name="Castanera R."/>
            <person name="Culley D."/>
            <person name="Daum C."/>
            <person name="Ezra D."/>
            <person name="Gonzalez J."/>
            <person name="Henrissat B."/>
            <person name="Kuo A."/>
            <person name="Liang C."/>
            <person name="Lipzen A."/>
            <person name="Lutzoni F."/>
            <person name="Magnuson J."/>
            <person name="Mondo S."/>
            <person name="Nolan M."/>
            <person name="Ohm R."/>
            <person name="Pangilinan J."/>
            <person name="Park H.-J."/>
            <person name="Ramirez L."/>
            <person name="Alfaro M."/>
            <person name="Sun H."/>
            <person name="Tritt A."/>
            <person name="Yoshinaga Y."/>
            <person name="Zwiers L.-H."/>
            <person name="Turgeon B."/>
            <person name="Goodwin S."/>
            <person name="Spatafora J."/>
            <person name="Crous P."/>
            <person name="Grigoriev I."/>
        </authorList>
    </citation>
    <scope>NUCLEOTIDE SEQUENCE</scope>
    <source>
        <strain evidence="2">CBS 113818</strain>
    </source>
</reference>